<evidence type="ECO:0000256" key="1">
    <source>
        <dbReference type="SAM" id="MobiDB-lite"/>
    </source>
</evidence>
<organism evidence="2 3">
    <name type="scientific">Magnetofaba australis IT-1</name>
    <dbReference type="NCBI Taxonomy" id="1434232"/>
    <lineage>
        <taxon>Bacteria</taxon>
        <taxon>Pseudomonadati</taxon>
        <taxon>Pseudomonadota</taxon>
        <taxon>Magnetococcia</taxon>
        <taxon>Magnetococcales</taxon>
        <taxon>Magnetococcaceae</taxon>
        <taxon>Magnetofaba</taxon>
    </lineage>
</organism>
<dbReference type="STRING" id="1434232.MAIT1_00827"/>
<name>A0A1Y2K2A9_9PROT</name>
<proteinExistence type="predicted"/>
<dbReference type="Proteomes" id="UP000194003">
    <property type="component" value="Unassembled WGS sequence"/>
</dbReference>
<gene>
    <name evidence="2" type="ORF">MAIT1_00827</name>
</gene>
<dbReference type="AlphaFoldDB" id="A0A1Y2K2A9"/>
<reference evidence="2 3" key="1">
    <citation type="journal article" date="2016" name="BMC Genomics">
        <title>Combined genomic and structural analyses of a cultured magnetotactic bacterium reveals its niche adaptation to a dynamic environment.</title>
        <authorList>
            <person name="Araujo A.C."/>
            <person name="Morillo V."/>
            <person name="Cypriano J."/>
            <person name="Teixeira L.C."/>
            <person name="Leao P."/>
            <person name="Lyra S."/>
            <person name="Almeida L.G."/>
            <person name="Bazylinski D.A."/>
            <person name="Vasconcellos A.T."/>
            <person name="Abreu F."/>
            <person name="Lins U."/>
        </authorList>
    </citation>
    <scope>NUCLEOTIDE SEQUENCE [LARGE SCALE GENOMIC DNA]</scope>
    <source>
        <strain evidence="2 3">IT-1</strain>
    </source>
</reference>
<feature type="region of interest" description="Disordered" evidence="1">
    <location>
        <begin position="1"/>
        <end position="43"/>
    </location>
</feature>
<evidence type="ECO:0000313" key="2">
    <source>
        <dbReference type="EMBL" id="OSM00332.1"/>
    </source>
</evidence>
<sequence length="72" mass="7886">MAVEPGGEFQRRSRLQHCGQGMFQPDIGQRVRRPLPRPGNARGFVGVGIGEELRIGSDPVRGAHQTHKTVAK</sequence>
<evidence type="ECO:0000313" key="3">
    <source>
        <dbReference type="Proteomes" id="UP000194003"/>
    </source>
</evidence>
<keyword evidence="3" id="KW-1185">Reference proteome</keyword>
<accession>A0A1Y2K2A9</accession>
<comment type="caution">
    <text evidence="2">The sequence shown here is derived from an EMBL/GenBank/DDBJ whole genome shotgun (WGS) entry which is preliminary data.</text>
</comment>
<dbReference type="EMBL" id="LVJN01000021">
    <property type="protein sequence ID" value="OSM00332.1"/>
    <property type="molecule type" value="Genomic_DNA"/>
</dbReference>
<protein>
    <submittedName>
        <fullName evidence="2">Uncharacterized protein</fullName>
    </submittedName>
</protein>